<accession>A0A1F4UKD0</accession>
<feature type="transmembrane region" description="Helical" evidence="1">
    <location>
        <begin position="26"/>
        <end position="44"/>
    </location>
</feature>
<reference evidence="2 3" key="1">
    <citation type="journal article" date="2016" name="Nat. Commun.">
        <title>Thousands of microbial genomes shed light on interconnected biogeochemical processes in an aquifer system.</title>
        <authorList>
            <person name="Anantharaman K."/>
            <person name="Brown C.T."/>
            <person name="Hug L.A."/>
            <person name="Sharon I."/>
            <person name="Castelle C.J."/>
            <person name="Probst A.J."/>
            <person name="Thomas B.C."/>
            <person name="Singh A."/>
            <person name="Wilkins M.J."/>
            <person name="Karaoz U."/>
            <person name="Brodie E.L."/>
            <person name="Williams K.H."/>
            <person name="Hubbard S.S."/>
            <person name="Banfield J.F."/>
        </authorList>
    </citation>
    <scope>NUCLEOTIDE SEQUENCE [LARGE SCALE GENOMIC DNA]</scope>
</reference>
<comment type="caution">
    <text evidence="2">The sequence shown here is derived from an EMBL/GenBank/DDBJ whole genome shotgun (WGS) entry which is preliminary data.</text>
</comment>
<feature type="transmembrane region" description="Helical" evidence="1">
    <location>
        <begin position="50"/>
        <end position="70"/>
    </location>
</feature>
<gene>
    <name evidence="2" type="ORF">A2400_00405</name>
</gene>
<dbReference type="AlphaFoldDB" id="A0A1F4UKD0"/>
<dbReference type="Pfam" id="PF12666">
    <property type="entry name" value="PrgI"/>
    <property type="match status" value="1"/>
</dbReference>
<name>A0A1F4UKD0_9BACT</name>
<dbReference type="EMBL" id="MEUN01000005">
    <property type="protein sequence ID" value="OGC45438.1"/>
    <property type="molecule type" value="Genomic_DNA"/>
</dbReference>
<sequence length="285" mass="32145">MRQHAIPQNVLDVEFKLFTKFTLREFTYLAIGVSIGGIFLYYTTKGQIPGVIGIPIFAIFAGLGAFFALVPINDQPADKFIVNYFAAINKPTQRVWLNKALKDQRSKPTVAQAEEEDIKVIGGAKIPVKKVEIFQETPGDDILDERNAKTILENAQKDTTQEQEVPVDQPRFLDNTDNVITITDDNISRYQFPIKSIDKLPGNINIWLATKENQPLTGINTYLKDINGKILYGNKTGPNGYFLTNKEFPEGVYHIEFEGLPSKMPNIRFVRSKHTSKLPLKITLT</sequence>
<protein>
    <recommendedName>
        <fullName evidence="4">PrgI family protein</fullName>
    </recommendedName>
</protein>
<proteinExistence type="predicted"/>
<organism evidence="2 3">
    <name type="scientific">candidate division WS6 bacterium RIFOXYB1_FULL_33_14</name>
    <dbReference type="NCBI Taxonomy" id="1817896"/>
    <lineage>
        <taxon>Bacteria</taxon>
        <taxon>Candidatus Dojkabacteria</taxon>
    </lineage>
</organism>
<keyword evidence="1" id="KW-0472">Membrane</keyword>
<dbReference type="Proteomes" id="UP000177434">
    <property type="component" value="Unassembled WGS sequence"/>
</dbReference>
<keyword evidence="1" id="KW-0812">Transmembrane</keyword>
<evidence type="ECO:0008006" key="4">
    <source>
        <dbReference type="Google" id="ProtNLM"/>
    </source>
</evidence>
<evidence type="ECO:0000256" key="1">
    <source>
        <dbReference type="SAM" id="Phobius"/>
    </source>
</evidence>
<evidence type="ECO:0000313" key="2">
    <source>
        <dbReference type="EMBL" id="OGC45438.1"/>
    </source>
</evidence>
<evidence type="ECO:0000313" key="3">
    <source>
        <dbReference type="Proteomes" id="UP000177434"/>
    </source>
</evidence>
<dbReference type="InterPro" id="IPR024414">
    <property type="entry name" value="Uncharacterised_PrgI"/>
</dbReference>
<keyword evidence="1" id="KW-1133">Transmembrane helix</keyword>